<proteinExistence type="predicted"/>
<dbReference type="EMBL" id="FNNG01000018">
    <property type="protein sequence ID" value="SDX75462.1"/>
    <property type="molecule type" value="Genomic_DNA"/>
</dbReference>
<evidence type="ECO:0000313" key="1">
    <source>
        <dbReference type="EMBL" id="SDX75462.1"/>
    </source>
</evidence>
<dbReference type="AlphaFoldDB" id="A0A1H3E9M4"/>
<name>A0A1H3E9M4_9FIRM</name>
<keyword evidence="2" id="KW-1185">Reference proteome</keyword>
<organism evidence="1 2">
    <name type="scientific">Tepidimicrobium xylanilyticum</name>
    <dbReference type="NCBI Taxonomy" id="1123352"/>
    <lineage>
        <taxon>Bacteria</taxon>
        <taxon>Bacillati</taxon>
        <taxon>Bacillota</taxon>
        <taxon>Tissierellia</taxon>
        <taxon>Tissierellales</taxon>
        <taxon>Tepidimicrobiaceae</taxon>
        <taxon>Tepidimicrobium</taxon>
    </lineage>
</organism>
<accession>A0A1H3E9M4</accession>
<gene>
    <name evidence="1" type="ORF">SAMN05660923_02874</name>
</gene>
<dbReference type="Proteomes" id="UP000198828">
    <property type="component" value="Unassembled WGS sequence"/>
</dbReference>
<sequence length="53" mass="5996">MARLPDPVLSEVEIVESQNNDKKITFYKMIGQAIRKAEMAEKKKGGEGRDETD</sequence>
<evidence type="ECO:0000313" key="2">
    <source>
        <dbReference type="Proteomes" id="UP000198828"/>
    </source>
</evidence>
<reference evidence="1 2" key="1">
    <citation type="submission" date="2016-10" db="EMBL/GenBank/DDBJ databases">
        <authorList>
            <person name="de Groot N.N."/>
        </authorList>
    </citation>
    <scope>NUCLEOTIDE SEQUENCE [LARGE SCALE GENOMIC DNA]</scope>
    <source>
        <strain evidence="1 2">DSM 23310</strain>
    </source>
</reference>
<protein>
    <submittedName>
        <fullName evidence="1">Uncharacterized protein</fullName>
    </submittedName>
</protein>
<dbReference type="RefSeq" id="WP_159428711.1">
    <property type="nucleotide sequence ID" value="NZ_FNNG01000018.1"/>
</dbReference>